<evidence type="ECO:0000313" key="2">
    <source>
        <dbReference type="Proteomes" id="UP000015105"/>
    </source>
</evidence>
<proteinExistence type="predicted"/>
<accession>A0A453CI21</accession>
<reference evidence="1" key="4">
    <citation type="submission" date="2019-03" db="UniProtKB">
        <authorList>
            <consortium name="EnsemblPlants"/>
        </authorList>
    </citation>
    <scope>IDENTIFICATION</scope>
</reference>
<reference evidence="1" key="3">
    <citation type="journal article" date="2017" name="Nature">
        <title>Genome sequence of the progenitor of the wheat D genome Aegilops tauschii.</title>
        <authorList>
            <person name="Luo M.C."/>
            <person name="Gu Y.Q."/>
            <person name="Puiu D."/>
            <person name="Wang H."/>
            <person name="Twardziok S.O."/>
            <person name="Deal K.R."/>
            <person name="Huo N."/>
            <person name="Zhu T."/>
            <person name="Wang L."/>
            <person name="Wang Y."/>
            <person name="McGuire P.E."/>
            <person name="Liu S."/>
            <person name="Long H."/>
            <person name="Ramasamy R.K."/>
            <person name="Rodriguez J.C."/>
            <person name="Van S.L."/>
            <person name="Yuan L."/>
            <person name="Wang Z."/>
            <person name="Xia Z."/>
            <person name="Xiao L."/>
            <person name="Anderson O.D."/>
            <person name="Ouyang S."/>
            <person name="Liang Y."/>
            <person name="Zimin A.V."/>
            <person name="Pertea G."/>
            <person name="Qi P."/>
            <person name="Bennetzen J.L."/>
            <person name="Dai X."/>
            <person name="Dawson M.W."/>
            <person name="Muller H.G."/>
            <person name="Kugler K."/>
            <person name="Rivarola-Duarte L."/>
            <person name="Spannagl M."/>
            <person name="Mayer K.F.X."/>
            <person name="Lu F.H."/>
            <person name="Bevan M.W."/>
            <person name="Leroy P."/>
            <person name="Li P."/>
            <person name="You F.M."/>
            <person name="Sun Q."/>
            <person name="Liu Z."/>
            <person name="Lyons E."/>
            <person name="Wicker T."/>
            <person name="Salzberg S.L."/>
            <person name="Devos K.M."/>
            <person name="Dvorak J."/>
        </authorList>
    </citation>
    <scope>NUCLEOTIDE SEQUENCE [LARGE SCALE GENOMIC DNA]</scope>
    <source>
        <strain evidence="1">cv. AL8/78</strain>
    </source>
</reference>
<dbReference type="AlphaFoldDB" id="A0A453CI21"/>
<organism evidence="1 2">
    <name type="scientific">Aegilops tauschii subsp. strangulata</name>
    <name type="common">Goatgrass</name>
    <dbReference type="NCBI Taxonomy" id="200361"/>
    <lineage>
        <taxon>Eukaryota</taxon>
        <taxon>Viridiplantae</taxon>
        <taxon>Streptophyta</taxon>
        <taxon>Embryophyta</taxon>
        <taxon>Tracheophyta</taxon>
        <taxon>Spermatophyta</taxon>
        <taxon>Magnoliopsida</taxon>
        <taxon>Liliopsida</taxon>
        <taxon>Poales</taxon>
        <taxon>Poaceae</taxon>
        <taxon>BOP clade</taxon>
        <taxon>Pooideae</taxon>
        <taxon>Triticodae</taxon>
        <taxon>Triticeae</taxon>
        <taxon>Triticinae</taxon>
        <taxon>Aegilops</taxon>
    </lineage>
</organism>
<evidence type="ECO:0000313" key="1">
    <source>
        <dbReference type="EnsemblPlants" id="AET2Gv20852500.6"/>
    </source>
</evidence>
<reference evidence="1" key="5">
    <citation type="journal article" date="2021" name="G3 (Bethesda)">
        <title>Aegilops tauschii genome assembly Aet v5.0 features greater sequence contiguity and improved annotation.</title>
        <authorList>
            <person name="Wang L."/>
            <person name="Zhu T."/>
            <person name="Rodriguez J.C."/>
            <person name="Deal K.R."/>
            <person name="Dubcovsky J."/>
            <person name="McGuire P.E."/>
            <person name="Lux T."/>
            <person name="Spannagl M."/>
            <person name="Mayer K.F.X."/>
            <person name="Baldrich P."/>
            <person name="Meyers B.C."/>
            <person name="Huo N."/>
            <person name="Gu Y.Q."/>
            <person name="Zhou H."/>
            <person name="Devos K.M."/>
            <person name="Bennetzen J.L."/>
            <person name="Unver T."/>
            <person name="Budak H."/>
            <person name="Gulick P.J."/>
            <person name="Galiba G."/>
            <person name="Kalapos B."/>
            <person name="Nelson D.R."/>
            <person name="Li P."/>
            <person name="You F.M."/>
            <person name="Luo M.C."/>
            <person name="Dvorak J."/>
        </authorList>
    </citation>
    <scope>NUCLEOTIDE SEQUENCE [LARGE SCALE GENOMIC DNA]</scope>
    <source>
        <strain evidence="1">cv. AL8/78</strain>
    </source>
</reference>
<dbReference type="Gramene" id="AET2Gv20852500.6">
    <property type="protein sequence ID" value="AET2Gv20852500.6"/>
    <property type="gene ID" value="AET2Gv20852500"/>
</dbReference>
<dbReference type="Proteomes" id="UP000015105">
    <property type="component" value="Chromosome 2D"/>
</dbReference>
<protein>
    <submittedName>
        <fullName evidence="1">Uncharacterized protein</fullName>
    </submittedName>
</protein>
<dbReference type="EnsemblPlants" id="AET2Gv20852500.6">
    <property type="protein sequence ID" value="AET2Gv20852500.6"/>
    <property type="gene ID" value="AET2Gv20852500"/>
</dbReference>
<reference evidence="2" key="2">
    <citation type="journal article" date="2017" name="Nat. Plants">
        <title>The Aegilops tauschii genome reveals multiple impacts of transposons.</title>
        <authorList>
            <person name="Zhao G."/>
            <person name="Zou C."/>
            <person name="Li K."/>
            <person name="Wang K."/>
            <person name="Li T."/>
            <person name="Gao L."/>
            <person name="Zhang X."/>
            <person name="Wang H."/>
            <person name="Yang Z."/>
            <person name="Liu X."/>
            <person name="Jiang W."/>
            <person name="Mao L."/>
            <person name="Kong X."/>
            <person name="Jiao Y."/>
            <person name="Jia J."/>
        </authorList>
    </citation>
    <scope>NUCLEOTIDE SEQUENCE [LARGE SCALE GENOMIC DNA]</scope>
    <source>
        <strain evidence="2">cv. AL8/78</strain>
    </source>
</reference>
<sequence>MQSKWNLGAVRQSARSVKIENLGSTVSLALHFLTRTPSAPGAASRSGGAPNRPLISICVVSLSLCRASGVYLAIAVSLLLPE</sequence>
<name>A0A453CI21_AEGTS</name>
<reference evidence="2" key="1">
    <citation type="journal article" date="2014" name="Science">
        <title>Ancient hybridizations among the ancestral genomes of bread wheat.</title>
        <authorList>
            <consortium name="International Wheat Genome Sequencing Consortium,"/>
            <person name="Marcussen T."/>
            <person name="Sandve S.R."/>
            <person name="Heier L."/>
            <person name="Spannagl M."/>
            <person name="Pfeifer M."/>
            <person name="Jakobsen K.S."/>
            <person name="Wulff B.B."/>
            <person name="Steuernagel B."/>
            <person name="Mayer K.F."/>
            <person name="Olsen O.A."/>
        </authorList>
    </citation>
    <scope>NUCLEOTIDE SEQUENCE [LARGE SCALE GENOMIC DNA]</scope>
    <source>
        <strain evidence="2">cv. AL8/78</strain>
    </source>
</reference>
<keyword evidence="2" id="KW-1185">Reference proteome</keyword>